<keyword evidence="7 10" id="KW-0949">S-adenosyl-L-methionine</keyword>
<evidence type="ECO:0000256" key="4">
    <source>
        <dbReference type="ARBA" id="ARBA00022552"/>
    </source>
</evidence>
<dbReference type="GO" id="GO:0005737">
    <property type="term" value="C:cytoplasm"/>
    <property type="evidence" value="ECO:0007669"/>
    <property type="project" value="UniProtKB-SubCell"/>
</dbReference>
<dbReference type="InterPro" id="IPR006700">
    <property type="entry name" value="RsmE"/>
</dbReference>
<dbReference type="PANTHER" id="PTHR30027:SF3">
    <property type="entry name" value="16S RRNA (URACIL(1498)-N(3))-METHYLTRANSFERASE"/>
    <property type="match status" value="1"/>
</dbReference>
<evidence type="ECO:0000256" key="10">
    <source>
        <dbReference type="PIRNR" id="PIRNR015601"/>
    </source>
</evidence>
<comment type="caution">
    <text evidence="13">The sequence shown here is derived from an EMBL/GenBank/DDBJ whole genome shotgun (WGS) entry which is preliminary data.</text>
</comment>
<dbReference type="AlphaFoldDB" id="A0A7V5XZN5"/>
<proteinExistence type="inferred from homology"/>
<protein>
    <recommendedName>
        <fullName evidence="10">Ribosomal RNA small subunit methyltransferase E</fullName>
        <ecNumber evidence="10">2.1.1.193</ecNumber>
    </recommendedName>
</protein>
<dbReference type="Pfam" id="PF04452">
    <property type="entry name" value="Methyltrans_RNA"/>
    <property type="match status" value="1"/>
</dbReference>
<evidence type="ECO:0000259" key="11">
    <source>
        <dbReference type="Pfam" id="PF04452"/>
    </source>
</evidence>
<evidence type="ECO:0000256" key="6">
    <source>
        <dbReference type="ARBA" id="ARBA00022679"/>
    </source>
</evidence>
<evidence type="ECO:0000256" key="7">
    <source>
        <dbReference type="ARBA" id="ARBA00022691"/>
    </source>
</evidence>
<dbReference type="InterPro" id="IPR046886">
    <property type="entry name" value="RsmE_MTase_dom"/>
</dbReference>
<keyword evidence="6 10" id="KW-0808">Transferase</keyword>
<evidence type="ECO:0000256" key="1">
    <source>
        <dbReference type="ARBA" id="ARBA00004496"/>
    </source>
</evidence>
<evidence type="ECO:0000256" key="9">
    <source>
        <dbReference type="ARBA" id="ARBA00047944"/>
    </source>
</evidence>
<dbReference type="NCBIfam" id="TIGR00046">
    <property type="entry name" value="RsmE family RNA methyltransferase"/>
    <property type="match status" value="1"/>
</dbReference>
<dbReference type="Pfam" id="PF20260">
    <property type="entry name" value="PUA_4"/>
    <property type="match status" value="1"/>
</dbReference>
<gene>
    <name evidence="13" type="ORF">ENV79_02715</name>
</gene>
<comment type="function">
    <text evidence="8 10">Specifically methylates the N3 position of the uracil ring of uridine 1498 (m3U1498) in 16S rRNA. Acts on the fully assembled 30S ribosomal subunit.</text>
</comment>
<dbReference type="InterPro" id="IPR015947">
    <property type="entry name" value="PUA-like_sf"/>
</dbReference>
<keyword evidence="4 10" id="KW-0698">rRNA processing</keyword>
<dbReference type="EC" id="2.1.1.193" evidence="10"/>
<name>A0A7V5XZN5_UNCW3</name>
<dbReference type="SUPFAM" id="SSF75217">
    <property type="entry name" value="alpha/beta knot"/>
    <property type="match status" value="1"/>
</dbReference>
<comment type="similarity">
    <text evidence="2 10">Belongs to the RNA methyltransferase RsmE family.</text>
</comment>
<comment type="subcellular location">
    <subcellularLocation>
        <location evidence="1 10">Cytoplasm</location>
    </subcellularLocation>
</comment>
<evidence type="ECO:0000256" key="3">
    <source>
        <dbReference type="ARBA" id="ARBA00022490"/>
    </source>
</evidence>
<organism evidence="13">
    <name type="scientific">candidate division WOR-3 bacterium</name>
    <dbReference type="NCBI Taxonomy" id="2052148"/>
    <lineage>
        <taxon>Bacteria</taxon>
        <taxon>Bacteria division WOR-3</taxon>
    </lineage>
</organism>
<evidence type="ECO:0000313" key="13">
    <source>
        <dbReference type="EMBL" id="HHR48540.1"/>
    </source>
</evidence>
<keyword evidence="5 10" id="KW-0489">Methyltransferase</keyword>
<evidence type="ECO:0000256" key="2">
    <source>
        <dbReference type="ARBA" id="ARBA00005528"/>
    </source>
</evidence>
<dbReference type="InterPro" id="IPR029026">
    <property type="entry name" value="tRNA_m1G_MTases_N"/>
</dbReference>
<dbReference type="GO" id="GO:0070042">
    <property type="term" value="F:rRNA (uridine-N3-)-methyltransferase activity"/>
    <property type="evidence" value="ECO:0007669"/>
    <property type="project" value="TreeGrafter"/>
</dbReference>
<dbReference type="SUPFAM" id="SSF88697">
    <property type="entry name" value="PUA domain-like"/>
    <property type="match status" value="1"/>
</dbReference>
<dbReference type="CDD" id="cd18084">
    <property type="entry name" value="RsmE-like"/>
    <property type="match status" value="1"/>
</dbReference>
<evidence type="ECO:0000256" key="5">
    <source>
        <dbReference type="ARBA" id="ARBA00022603"/>
    </source>
</evidence>
<dbReference type="InterPro" id="IPR046887">
    <property type="entry name" value="RsmE_PUA-like"/>
</dbReference>
<evidence type="ECO:0000259" key="12">
    <source>
        <dbReference type="Pfam" id="PF20260"/>
    </source>
</evidence>
<dbReference type="GO" id="GO:0070475">
    <property type="term" value="P:rRNA base methylation"/>
    <property type="evidence" value="ECO:0007669"/>
    <property type="project" value="TreeGrafter"/>
</dbReference>
<evidence type="ECO:0000256" key="8">
    <source>
        <dbReference type="ARBA" id="ARBA00025699"/>
    </source>
</evidence>
<dbReference type="EMBL" id="DTHS01000019">
    <property type="protein sequence ID" value="HHR48540.1"/>
    <property type="molecule type" value="Genomic_DNA"/>
</dbReference>
<feature type="domain" description="Ribosomal RNA small subunit methyltransferase E methyltransferase" evidence="11">
    <location>
        <begin position="82"/>
        <end position="240"/>
    </location>
</feature>
<comment type="catalytic activity">
    <reaction evidence="9 10">
        <text>uridine(1498) in 16S rRNA + S-adenosyl-L-methionine = N(3)-methyluridine(1498) in 16S rRNA + S-adenosyl-L-homocysteine + H(+)</text>
        <dbReference type="Rhea" id="RHEA:42920"/>
        <dbReference type="Rhea" id="RHEA-COMP:10283"/>
        <dbReference type="Rhea" id="RHEA-COMP:10284"/>
        <dbReference type="ChEBI" id="CHEBI:15378"/>
        <dbReference type="ChEBI" id="CHEBI:57856"/>
        <dbReference type="ChEBI" id="CHEBI:59789"/>
        <dbReference type="ChEBI" id="CHEBI:65315"/>
        <dbReference type="ChEBI" id="CHEBI:74502"/>
        <dbReference type="EC" id="2.1.1.193"/>
    </reaction>
</comment>
<dbReference type="PIRSF" id="PIRSF015601">
    <property type="entry name" value="MTase_slr0722"/>
    <property type="match status" value="1"/>
</dbReference>
<accession>A0A7V5XZN5</accession>
<dbReference type="PANTHER" id="PTHR30027">
    <property type="entry name" value="RIBOSOMAL RNA SMALL SUBUNIT METHYLTRANSFERASE E"/>
    <property type="match status" value="1"/>
</dbReference>
<dbReference type="InterPro" id="IPR029028">
    <property type="entry name" value="Alpha/beta_knot_MTases"/>
</dbReference>
<keyword evidence="3 10" id="KW-0963">Cytoplasm</keyword>
<dbReference type="Gene3D" id="3.40.1280.10">
    <property type="match status" value="1"/>
</dbReference>
<feature type="domain" description="Ribosomal RNA small subunit methyltransferase E PUA-like" evidence="12">
    <location>
        <begin position="25"/>
        <end position="73"/>
    </location>
</feature>
<reference evidence="13" key="1">
    <citation type="journal article" date="2020" name="mSystems">
        <title>Genome- and Community-Level Interaction Insights into Carbon Utilization and Element Cycling Functions of Hydrothermarchaeota in Hydrothermal Sediment.</title>
        <authorList>
            <person name="Zhou Z."/>
            <person name="Liu Y."/>
            <person name="Xu W."/>
            <person name="Pan J."/>
            <person name="Luo Z.H."/>
            <person name="Li M."/>
        </authorList>
    </citation>
    <scope>NUCLEOTIDE SEQUENCE [LARGE SCALE GENOMIC DNA]</scope>
    <source>
        <strain evidence="13">SpSt-791</strain>
    </source>
</reference>
<sequence length="247" mass="27992">MEKSFVASEIYYYPHKLEANDTVIINNEEAHHIIKVMRHKVGDKIKLTDGCGFEYEGIIKKIFYKEKKLTIEILKKDFLPREPNIEITLASSPLKGENTEIMLSKAVELGIRIFQPVYFKNTVAQIGENKLKRLTKVAISSLKTSAGTILPQISKPLFFQDLTKTFSSYDEVLLAYENSETKLSTILNKKAKKILLIIGPEGGFTEEEIKMATQKGAKLFSLGKRRLRSETAAIVAISLLLYEFNNI</sequence>